<feature type="domain" description="CusB-like beta-barrel" evidence="4">
    <location>
        <begin position="216"/>
        <end position="287"/>
    </location>
</feature>
<organism evidence="5 6">
    <name type="scientific">Fluviicoccus keumensis</name>
    <dbReference type="NCBI Taxonomy" id="1435465"/>
    <lineage>
        <taxon>Bacteria</taxon>
        <taxon>Pseudomonadati</taxon>
        <taxon>Pseudomonadota</taxon>
        <taxon>Gammaproteobacteria</taxon>
        <taxon>Moraxellales</taxon>
        <taxon>Moraxellaceae</taxon>
        <taxon>Fluviicoccus</taxon>
    </lineage>
</organism>
<dbReference type="PANTHER" id="PTHR30469:SF15">
    <property type="entry name" value="HLYD FAMILY OF SECRETION PROTEINS"/>
    <property type="match status" value="1"/>
</dbReference>
<comment type="caution">
    <text evidence="5">The sequence shown here is derived from an EMBL/GenBank/DDBJ whole genome shotgun (WGS) entry which is preliminary data.</text>
</comment>
<dbReference type="InterPro" id="IPR006143">
    <property type="entry name" value="RND_pump_MFP"/>
</dbReference>
<keyword evidence="6" id="KW-1185">Reference proteome</keyword>
<accession>A0A4Q7Z8V5</accession>
<dbReference type="NCBIfam" id="TIGR01730">
    <property type="entry name" value="RND_mfp"/>
    <property type="match status" value="1"/>
</dbReference>
<evidence type="ECO:0000313" key="5">
    <source>
        <dbReference type="EMBL" id="RZU46908.1"/>
    </source>
</evidence>
<dbReference type="OrthoDB" id="2110899at2"/>
<dbReference type="SUPFAM" id="SSF111369">
    <property type="entry name" value="HlyD-like secretion proteins"/>
    <property type="match status" value="1"/>
</dbReference>
<dbReference type="PANTHER" id="PTHR30469">
    <property type="entry name" value="MULTIDRUG RESISTANCE PROTEIN MDTA"/>
    <property type="match status" value="1"/>
</dbReference>
<dbReference type="AlphaFoldDB" id="A0A4Q7Z8V5"/>
<feature type="chain" id="PRO_5020657124" evidence="2">
    <location>
        <begin position="30"/>
        <end position="362"/>
    </location>
</feature>
<dbReference type="InterPro" id="IPR058792">
    <property type="entry name" value="Beta-barrel_RND_2"/>
</dbReference>
<evidence type="ECO:0000313" key="6">
    <source>
        <dbReference type="Proteomes" id="UP000292423"/>
    </source>
</evidence>
<dbReference type="InterPro" id="IPR058625">
    <property type="entry name" value="MdtA-like_BSH"/>
</dbReference>
<evidence type="ECO:0000259" key="4">
    <source>
        <dbReference type="Pfam" id="PF25954"/>
    </source>
</evidence>
<dbReference type="Gene3D" id="2.40.50.100">
    <property type="match status" value="1"/>
</dbReference>
<dbReference type="Pfam" id="PF25917">
    <property type="entry name" value="BSH_RND"/>
    <property type="match status" value="1"/>
</dbReference>
<gene>
    <name evidence="5" type="ORF">EV700_1293</name>
</gene>
<name>A0A4Q7Z8V5_9GAMM</name>
<reference evidence="5 6" key="1">
    <citation type="submission" date="2019-02" db="EMBL/GenBank/DDBJ databases">
        <title>Genomic Encyclopedia of Type Strains, Phase IV (KMG-IV): sequencing the most valuable type-strain genomes for metagenomic binning, comparative biology and taxonomic classification.</title>
        <authorList>
            <person name="Goeker M."/>
        </authorList>
    </citation>
    <scope>NUCLEOTIDE SEQUENCE [LARGE SCALE GENOMIC DNA]</scope>
    <source>
        <strain evidence="5 6">DSM 105135</strain>
    </source>
</reference>
<feature type="domain" description="Multidrug resistance protein MdtA-like barrel-sandwich hybrid" evidence="3">
    <location>
        <begin position="70"/>
        <end position="209"/>
    </location>
</feature>
<protein>
    <submittedName>
        <fullName evidence="5">RND family efflux transporter MFP subunit</fullName>
    </submittedName>
</protein>
<feature type="signal peptide" evidence="2">
    <location>
        <begin position="1"/>
        <end position="29"/>
    </location>
</feature>
<evidence type="ECO:0000256" key="1">
    <source>
        <dbReference type="ARBA" id="ARBA00009477"/>
    </source>
</evidence>
<evidence type="ECO:0000256" key="2">
    <source>
        <dbReference type="SAM" id="SignalP"/>
    </source>
</evidence>
<dbReference type="RefSeq" id="WP_130411945.1">
    <property type="nucleotide sequence ID" value="NZ_SHKX01000011.1"/>
</dbReference>
<sequence>MPSLIHFRAHLLWAGLAVLLAACSPPETAKPPPASKAVLELAAADVVRAETGALQPSVVVTGQLRALERTTVQAEVAARVERVLVREGDDIRAGQLLALLSVRELEARVRQAEAALASARAQAVLADAVRDRQEALRKEQFVSDLELTRGAAEARAAAEMVKAQEALLSLARKSLEDARITAPISGVLARRQVEPGQTVSLNTPLFDIVDLGRLELEITVPAGEIARVRTGQSVQFRVSGYETQFQGTVSRINPVAESGSRALTVYVLVPNPGRALKAGLFAEGKLALGEAVSGVLLPLAALRSDGTVPVVHDKRLDLVPVRVLVRDDRSGQMLVSGIKPGDLVVTTRLADGAAGLPVKMAE</sequence>
<dbReference type="Gene3D" id="2.40.420.20">
    <property type="match status" value="1"/>
</dbReference>
<dbReference type="FunFam" id="2.40.30.170:FF:000010">
    <property type="entry name" value="Efflux RND transporter periplasmic adaptor subunit"/>
    <property type="match status" value="1"/>
</dbReference>
<keyword evidence="2" id="KW-0732">Signal</keyword>
<dbReference type="GO" id="GO:0015562">
    <property type="term" value="F:efflux transmembrane transporter activity"/>
    <property type="evidence" value="ECO:0007669"/>
    <property type="project" value="TreeGrafter"/>
</dbReference>
<comment type="similarity">
    <text evidence="1">Belongs to the membrane fusion protein (MFP) (TC 8.A.1) family.</text>
</comment>
<dbReference type="Pfam" id="PF25954">
    <property type="entry name" value="Beta-barrel_RND_2"/>
    <property type="match status" value="1"/>
</dbReference>
<proteinExistence type="inferred from homology"/>
<dbReference type="Gene3D" id="1.10.287.470">
    <property type="entry name" value="Helix hairpin bin"/>
    <property type="match status" value="1"/>
</dbReference>
<dbReference type="GO" id="GO:1990281">
    <property type="term" value="C:efflux pump complex"/>
    <property type="evidence" value="ECO:0007669"/>
    <property type="project" value="TreeGrafter"/>
</dbReference>
<evidence type="ECO:0000259" key="3">
    <source>
        <dbReference type="Pfam" id="PF25917"/>
    </source>
</evidence>
<dbReference type="PRINTS" id="PR01490">
    <property type="entry name" value="RTXTOXIND"/>
</dbReference>
<dbReference type="Proteomes" id="UP000292423">
    <property type="component" value="Unassembled WGS sequence"/>
</dbReference>
<dbReference type="Gene3D" id="2.40.30.170">
    <property type="match status" value="1"/>
</dbReference>
<dbReference type="EMBL" id="SHKX01000011">
    <property type="protein sequence ID" value="RZU46908.1"/>
    <property type="molecule type" value="Genomic_DNA"/>
</dbReference>